<sequence length="1460" mass="158616">MGKLQEFEITFDKNKVVYSPGDSISGSVSIKLGQPLQCKAIKVNCNGFCGITNKVNDTAWTVEEQYFNSTVAVADKGTLKQGEHTFPFKFLIPESAPTSFEGNYGKIIYRMRAFIDTPRFAKDYNTEKAFYLLRLLNLNEVPDIWGTSSSAVTQQFTHMLVKTGTVVLKAKTDMRGYTAGQIIQVMASIHNQSGKTTGNMAASLMQRVTYETKRPVHDVRTIAEVEGGTVKAGKEVEWKEQIIVPPLPQSSLVGCDLIKIEYYVKFSIKSPDVMVTLPIHIGNVSLDKKLQPSAEPKAAPAQDAPSTSAAATTPTLPPRPAPKPAPRPIPRSRVSSHNSPSAPPAEYHQGAEGGTPMNDGFPNKRQSQLVSPNAFSYAPGLFFSQNQQQSGPVTAPSESVLSGSTGATAPYPTEGASSMPTPLILPPDYGTSAYPQGQPAHKRVVEPPHPSVLLASPSPPGSGMDHRGASEGPGPARRPPSPSSGTPVVSKGQAAQSGQRPKVKITPFHSSPIVSSDGAQRRRAGAASGRLLVSPGSLCLQTAVRLTAPPAAQRLPAAAAGSEAAAGSAGASGGSAGAGSCKEEEEENGNVQPGAQEEGQGLQTAGEGRFISLSVPVCQTSYQPTKEEPGATVEKSRAATDEKSEILQETVKTVRNEKMEAEPGEGSRVEYTELALDCLDLKAQEELLSPPLSGLAADTEVTETDLAEELPLCCCRMETPHSGGSLSTLDQTCMAMESTDGMLSRCQRRVMKQEMMRPSNTVHLLVLCEDHRAGMVKHQCCPGCGLFCRAGTFMECRPYGSISHRFHRDCASILKDLKFCPHCGEDASRAKEVTVLNTDPPPSVPRSNPGPSLPAVPSVATLPSAPATPAVPQILRAKKTSEPQRSREESPSSLSEPVCAADKRPKESLENILMALDDENLKPKKVKYPAKQLYISAKQGELQKVIHLLVDGKDPNFSMEGQNKSTPLHAAAAEGHHEICHMLVQAGANLDMCDEEQRTPLMAACENNHLETVKYLLRAGAAVSHKDIMGFTCLHLAAKLGHCDIVRHLLSKASKYINCQDDGGWTPITWAIEYKHKELVHLLLARGADVNVRDKEENVCLHWAALSGCDDIAQALLEARCDLEAVNVHGDSPLHVAARENHLECVMLFLSRGADVNQRNREGATALDCCIHGSKVWTALNTNKKLTDARRGRDCGERVLSRDISRGYEAAPIACVNSVDSEPCPENFKYILDNCVTSQLNIDKDITHLQHCSCTDDCSSSNCMCGQLSLRCWYDSEGRLPLDFCQREPPVLFECNHACACWRTCRNRVVQNGLRVRLQLFRTKTMGWGVKAMQDIAQGTFICEYVGELISDAEADKRENDSFLFTLDNKVGDVHCIDARLFGNIGRFINHLCEPNVLAVRVFTMHQDLRFPRIAFFSSSPIKAGEQIGFDYGDHYWRVKRKFFSCQCGSLKCRHSASSR</sequence>
<dbReference type="EMBL" id="CM041535">
    <property type="protein sequence ID" value="KAI3372574.1"/>
    <property type="molecule type" value="Genomic_DNA"/>
</dbReference>
<proteinExistence type="predicted"/>
<dbReference type="Proteomes" id="UP000831701">
    <property type="component" value="Chromosome 5"/>
</dbReference>
<reference evidence="1" key="1">
    <citation type="submission" date="2022-04" db="EMBL/GenBank/DDBJ databases">
        <title>Jade perch genome.</title>
        <authorList>
            <person name="Chao B."/>
        </authorList>
    </citation>
    <scope>NUCLEOTIDE SEQUENCE</scope>
    <source>
        <strain evidence="1">CB-2022</strain>
    </source>
</reference>
<comment type="caution">
    <text evidence="1">The sequence shown here is derived from an EMBL/GenBank/DDBJ whole genome shotgun (WGS) entry which is preliminary data.</text>
</comment>
<evidence type="ECO:0000313" key="1">
    <source>
        <dbReference type="EMBL" id="KAI3372574.1"/>
    </source>
</evidence>
<name>A0ACB8WXN5_9TELE</name>
<evidence type="ECO:0000313" key="2">
    <source>
        <dbReference type="Proteomes" id="UP000831701"/>
    </source>
</evidence>
<accession>A0ACB8WXN5</accession>
<organism evidence="1 2">
    <name type="scientific">Scortum barcoo</name>
    <name type="common">barcoo grunter</name>
    <dbReference type="NCBI Taxonomy" id="214431"/>
    <lineage>
        <taxon>Eukaryota</taxon>
        <taxon>Metazoa</taxon>
        <taxon>Chordata</taxon>
        <taxon>Craniata</taxon>
        <taxon>Vertebrata</taxon>
        <taxon>Euteleostomi</taxon>
        <taxon>Actinopterygii</taxon>
        <taxon>Neopterygii</taxon>
        <taxon>Teleostei</taxon>
        <taxon>Neoteleostei</taxon>
        <taxon>Acanthomorphata</taxon>
        <taxon>Eupercaria</taxon>
        <taxon>Centrarchiformes</taxon>
        <taxon>Terapontoidei</taxon>
        <taxon>Terapontidae</taxon>
        <taxon>Scortum</taxon>
    </lineage>
</organism>
<keyword evidence="2" id="KW-1185">Reference proteome</keyword>
<protein>
    <submittedName>
        <fullName evidence="1">Uncharacterized protein</fullName>
    </submittedName>
</protein>
<gene>
    <name evidence="1" type="ORF">L3Q82_022701</name>
</gene>